<proteinExistence type="predicted"/>
<dbReference type="InterPro" id="IPR002509">
    <property type="entry name" value="NODB_dom"/>
</dbReference>
<dbReference type="Proteomes" id="UP000065504">
    <property type="component" value="Unassembled WGS sequence"/>
</dbReference>
<dbReference type="GO" id="GO:0005576">
    <property type="term" value="C:extracellular region"/>
    <property type="evidence" value="ECO:0007669"/>
    <property type="project" value="UniProtKB-SubCell"/>
</dbReference>
<dbReference type="PANTHER" id="PTHR34216">
    <property type="match status" value="1"/>
</dbReference>
<evidence type="ECO:0000259" key="3">
    <source>
        <dbReference type="PROSITE" id="PS51677"/>
    </source>
</evidence>
<gene>
    <name evidence="4" type="ORF">WM16_10345</name>
</gene>
<dbReference type="Pfam" id="PF01522">
    <property type="entry name" value="Polysacc_deac_1"/>
    <property type="match status" value="1"/>
</dbReference>
<reference evidence="4 5" key="1">
    <citation type="submission" date="2015-11" db="EMBL/GenBank/DDBJ databases">
        <title>Expanding the genomic diversity of Burkholderia species for the development of highly accurate diagnostics.</title>
        <authorList>
            <person name="Sahl J."/>
            <person name="Keim P."/>
            <person name="Wagner D."/>
        </authorList>
    </citation>
    <scope>NUCLEOTIDE SEQUENCE [LARGE SCALE GENOMIC DNA]</scope>
    <source>
        <strain evidence="4 5">MSMB782WGS</strain>
    </source>
</reference>
<protein>
    <submittedName>
        <fullName evidence="4">Polysaccharide deacetylase</fullName>
    </submittedName>
</protein>
<feature type="domain" description="NodB homology" evidence="3">
    <location>
        <begin position="74"/>
        <end position="294"/>
    </location>
</feature>
<dbReference type="AlphaFoldDB" id="A0A107J3Q3"/>
<dbReference type="PANTHER" id="PTHR34216:SF3">
    <property type="entry name" value="POLY-BETA-1,6-N-ACETYL-D-GLUCOSAMINE N-DEACETYLASE"/>
    <property type="match status" value="1"/>
</dbReference>
<dbReference type="PROSITE" id="PS51677">
    <property type="entry name" value="NODB"/>
    <property type="match status" value="1"/>
</dbReference>
<comment type="caution">
    <text evidence="4">The sequence shown here is derived from an EMBL/GenBank/DDBJ whole genome shotgun (WGS) entry which is preliminary data.</text>
</comment>
<dbReference type="RefSeq" id="WP_029226715.1">
    <property type="nucleotide sequence ID" value="NZ_LPJH01000057.1"/>
</dbReference>
<evidence type="ECO:0000256" key="2">
    <source>
        <dbReference type="ARBA" id="ARBA00022729"/>
    </source>
</evidence>
<evidence type="ECO:0000313" key="4">
    <source>
        <dbReference type="EMBL" id="KWK77900.1"/>
    </source>
</evidence>
<dbReference type="InterPro" id="IPR051398">
    <property type="entry name" value="Polysacch_Deacetylase"/>
</dbReference>
<evidence type="ECO:0000256" key="1">
    <source>
        <dbReference type="ARBA" id="ARBA00004613"/>
    </source>
</evidence>
<name>A0A107J3Q3_9BURK</name>
<keyword evidence="2" id="KW-0732">Signal</keyword>
<dbReference type="GO" id="GO:0005975">
    <property type="term" value="P:carbohydrate metabolic process"/>
    <property type="evidence" value="ECO:0007669"/>
    <property type="project" value="InterPro"/>
</dbReference>
<dbReference type="Gene3D" id="3.20.20.370">
    <property type="entry name" value="Glycoside hydrolase/deacetylase"/>
    <property type="match status" value="1"/>
</dbReference>
<dbReference type="InterPro" id="IPR011330">
    <property type="entry name" value="Glyco_hydro/deAcase_b/a-brl"/>
</dbReference>
<dbReference type="EMBL" id="LPLU01000058">
    <property type="protein sequence ID" value="KWK77900.1"/>
    <property type="molecule type" value="Genomic_DNA"/>
</dbReference>
<evidence type="ECO:0000313" key="5">
    <source>
        <dbReference type="Proteomes" id="UP000065504"/>
    </source>
</evidence>
<sequence>MISGKAILKEILSRCVVTFGIDRMVRTLLWRDRVAILLYHDPDPSTLDRHLTYLKTICDLVPLDARGLPGNGRPRAAITLDDGLAGNARLLPIFIKHNVRPTIFLCSRIVCRPRRHWWLHPAVERLGVERLKRLANDQRLAELRVHGYDQDGDDEATGLSMQQLEAMRPFVDFQAHTRFHPILTRCGDSECKEEIVESRHEVEALTGNRCEHFAYPNGNYGKREINLVKAAGYKSARTCDVGWNDHRSDAFRLKTIIIDDHASLRWFICNLTGIPLFLGYLRKGGGLRGHFPQF</sequence>
<dbReference type="CDD" id="cd10918">
    <property type="entry name" value="CE4_NodB_like_5s_6s"/>
    <property type="match status" value="1"/>
</dbReference>
<comment type="subcellular location">
    <subcellularLocation>
        <location evidence="1">Secreted</location>
    </subcellularLocation>
</comment>
<dbReference type="GO" id="GO:0016810">
    <property type="term" value="F:hydrolase activity, acting on carbon-nitrogen (but not peptide) bonds"/>
    <property type="evidence" value="ECO:0007669"/>
    <property type="project" value="InterPro"/>
</dbReference>
<dbReference type="SUPFAM" id="SSF88713">
    <property type="entry name" value="Glycoside hydrolase/deacetylase"/>
    <property type="match status" value="1"/>
</dbReference>
<organism evidence="4 5">
    <name type="scientific">Burkholderia ubonensis</name>
    <dbReference type="NCBI Taxonomy" id="101571"/>
    <lineage>
        <taxon>Bacteria</taxon>
        <taxon>Pseudomonadati</taxon>
        <taxon>Pseudomonadota</taxon>
        <taxon>Betaproteobacteria</taxon>
        <taxon>Burkholderiales</taxon>
        <taxon>Burkholderiaceae</taxon>
        <taxon>Burkholderia</taxon>
        <taxon>Burkholderia cepacia complex</taxon>
    </lineage>
</organism>
<accession>A0A107J3Q3</accession>